<dbReference type="InterPro" id="IPR036291">
    <property type="entry name" value="NAD(P)-bd_dom_sf"/>
</dbReference>
<dbReference type="AlphaFoldDB" id="A0A0B5QMK4"/>
<dbReference type="InterPro" id="IPR028161">
    <property type="entry name" value="Met8-like"/>
</dbReference>
<dbReference type="Gene3D" id="3.40.50.720">
    <property type="entry name" value="NAD(P)-binding Rossmann-like Domain"/>
    <property type="match status" value="1"/>
</dbReference>
<keyword evidence="3" id="KW-0560">Oxidoreductase</keyword>
<name>A0A0B5QMK4_CLOBE</name>
<keyword evidence="4" id="KW-0520">NAD</keyword>
<evidence type="ECO:0000313" key="7">
    <source>
        <dbReference type="Proteomes" id="UP000031866"/>
    </source>
</evidence>
<dbReference type="RefSeq" id="WP_041895122.1">
    <property type="nucleotide sequence ID" value="NZ_CP010086.2"/>
</dbReference>
<dbReference type="Pfam" id="PF13241">
    <property type="entry name" value="NAD_binding_7"/>
    <property type="match status" value="1"/>
</dbReference>
<dbReference type="PANTHER" id="PTHR35330:SF1">
    <property type="entry name" value="SIROHEME BIOSYNTHESIS PROTEIN MET8"/>
    <property type="match status" value="1"/>
</dbReference>
<evidence type="ECO:0000313" key="6">
    <source>
        <dbReference type="EMBL" id="AJG98028.1"/>
    </source>
</evidence>
<protein>
    <recommendedName>
        <fullName evidence="2">precorrin-2 dehydrogenase</fullName>
        <ecNumber evidence="2">1.3.1.76</ecNumber>
    </recommendedName>
</protein>
<evidence type="ECO:0000256" key="4">
    <source>
        <dbReference type="ARBA" id="ARBA00023027"/>
    </source>
</evidence>
<dbReference type="PANTHER" id="PTHR35330">
    <property type="entry name" value="SIROHEME BIOSYNTHESIS PROTEIN MET8"/>
    <property type="match status" value="1"/>
</dbReference>
<reference evidence="7" key="1">
    <citation type="submission" date="2014-12" db="EMBL/GenBank/DDBJ databases">
        <title>Genome sequence of Clostridium beijerinckii strain 59B.</title>
        <authorList>
            <person name="Little G.T."/>
            <person name="Minton N.P."/>
        </authorList>
    </citation>
    <scope>NUCLEOTIDE SEQUENCE [LARGE SCALE GENOMIC DNA]</scope>
    <source>
        <strain evidence="7">59B</strain>
    </source>
</reference>
<dbReference type="EC" id="1.3.1.76" evidence="2"/>
<evidence type="ECO:0000256" key="1">
    <source>
        <dbReference type="ARBA" id="ARBA00005010"/>
    </source>
</evidence>
<proteinExistence type="predicted"/>
<sequence length="226" mass="26080">MDRNNRENIYDEGIEYSYISLISKKLRVGIVGGGKAGTIKARHFVRNKCCVEVISKTFDEELIELSKEFSEILTLKNEDLSYEFLRDKHLIIIALDDENLKTITKKYCEENYKIYIDSSDFIGGMGVIPIQRSTENAVFALNTKYGNPKGAVLLSNKVEETIKEYDEFIKYIGLIRNKAKSFPEFKMQITSFVGNDEFKKSFDKGEAEKALRSRFPKEIVDYLINF</sequence>
<evidence type="ECO:0000256" key="5">
    <source>
        <dbReference type="ARBA" id="ARBA00023244"/>
    </source>
</evidence>
<dbReference type="OrthoDB" id="1715866at2"/>
<accession>A0A0B5QMK4</accession>
<dbReference type="SUPFAM" id="SSF51735">
    <property type="entry name" value="NAD(P)-binding Rossmann-fold domains"/>
    <property type="match status" value="1"/>
</dbReference>
<keyword evidence="5" id="KW-0627">Porphyrin biosynthesis</keyword>
<dbReference type="UniPathway" id="UPA00262">
    <property type="reaction ID" value="UER00222"/>
</dbReference>
<organism evidence="6 7">
    <name type="scientific">Clostridium beijerinckii</name>
    <name type="common">Clostridium MP</name>
    <dbReference type="NCBI Taxonomy" id="1520"/>
    <lineage>
        <taxon>Bacteria</taxon>
        <taxon>Bacillati</taxon>
        <taxon>Bacillota</taxon>
        <taxon>Clostridia</taxon>
        <taxon>Eubacteriales</taxon>
        <taxon>Clostridiaceae</taxon>
        <taxon>Clostridium</taxon>
    </lineage>
</organism>
<dbReference type="STRING" id="1520.LF65_01416"/>
<dbReference type="KEGG" id="cbei:LF65_01416"/>
<evidence type="ECO:0000256" key="3">
    <source>
        <dbReference type="ARBA" id="ARBA00023002"/>
    </source>
</evidence>
<dbReference type="GO" id="GO:0019354">
    <property type="term" value="P:siroheme biosynthetic process"/>
    <property type="evidence" value="ECO:0007669"/>
    <property type="project" value="UniProtKB-UniPathway"/>
</dbReference>
<gene>
    <name evidence="6" type="ORF">LF65_01416</name>
</gene>
<comment type="pathway">
    <text evidence="1">Porphyrin-containing compound metabolism; siroheme biosynthesis; sirohydrochlorin from precorrin-2: step 1/1.</text>
</comment>
<dbReference type="GO" id="GO:0043115">
    <property type="term" value="F:precorrin-2 dehydrogenase activity"/>
    <property type="evidence" value="ECO:0007669"/>
    <property type="project" value="UniProtKB-EC"/>
</dbReference>
<evidence type="ECO:0000256" key="2">
    <source>
        <dbReference type="ARBA" id="ARBA00012400"/>
    </source>
</evidence>
<dbReference type="GO" id="GO:0004325">
    <property type="term" value="F:ferrochelatase activity"/>
    <property type="evidence" value="ECO:0007669"/>
    <property type="project" value="InterPro"/>
</dbReference>
<dbReference type="Proteomes" id="UP000031866">
    <property type="component" value="Chromosome"/>
</dbReference>
<dbReference type="EMBL" id="CP010086">
    <property type="protein sequence ID" value="AJG98028.1"/>
    <property type="molecule type" value="Genomic_DNA"/>
</dbReference>
<dbReference type="NCBIfam" id="NF004045">
    <property type="entry name" value="PRK05562.1"/>
    <property type="match status" value="1"/>
</dbReference>